<keyword evidence="2" id="KW-1185">Reference proteome</keyword>
<dbReference type="PANTHER" id="PTHR37325">
    <property type="entry name" value="OXIDOREDUCTASE 21 KDA SUBUNIT, PUTATIVE (AFU_ORTHOLOGUE AFUA_4G05910)-RELATED"/>
    <property type="match status" value="1"/>
</dbReference>
<comment type="caution">
    <text evidence="1">The sequence shown here is derived from an EMBL/GenBank/DDBJ whole genome shotgun (WGS) entry which is preliminary data.</text>
</comment>
<dbReference type="EMBL" id="LFVZ01000012">
    <property type="protein sequence ID" value="KTW26717.1"/>
    <property type="molecule type" value="Genomic_DNA"/>
</dbReference>
<dbReference type="CDD" id="cd22849">
    <property type="entry name" value="NuzM"/>
    <property type="match status" value="1"/>
</dbReference>
<dbReference type="VEuPathDB" id="FungiDB:T552_02723"/>
<dbReference type="AlphaFoldDB" id="A0A0W4ZEA8"/>
<dbReference type="OrthoDB" id="2093493at2759"/>
<name>A0A0W4ZEA8_PNEC8</name>
<evidence type="ECO:0000313" key="2">
    <source>
        <dbReference type="Proteomes" id="UP000054454"/>
    </source>
</evidence>
<proteinExistence type="predicted"/>
<dbReference type="InterPro" id="IPR016813">
    <property type="entry name" value="NADH_Ub_cplx-1_21kDa"/>
</dbReference>
<dbReference type="RefSeq" id="XP_018225052.1">
    <property type="nucleotide sequence ID" value="XM_018371253.1"/>
</dbReference>
<protein>
    <submittedName>
        <fullName evidence="1">Uncharacterized protein</fullName>
    </submittedName>
</protein>
<evidence type="ECO:0000313" key="1">
    <source>
        <dbReference type="EMBL" id="KTW26717.1"/>
    </source>
</evidence>
<dbReference type="Proteomes" id="UP000054454">
    <property type="component" value="Unassembled WGS sequence"/>
</dbReference>
<sequence>MSQKFVKLSVENKSGFWSWLRRWLVIDPERSSGITYNNQYRKPAPGTPERIYSMPSNLPASDISDNPYWKRDMRRNYPRPGIITQPILAKLLVLGSVEHPKIPEPSETEAQTTTPAITQSLSTILYNTEPAEIQKLVLTDKGVAPHPGNSYHWTLDNKSGYPSTYPVRTFR</sequence>
<dbReference type="GeneID" id="28937456"/>
<accession>A0A0W4ZEA8</accession>
<dbReference type="PIRSF" id="PIRSF022976">
    <property type="entry name" value="NADH_Oxi_21kDa"/>
    <property type="match status" value="1"/>
</dbReference>
<organism evidence="1 2">
    <name type="scientific">Pneumocystis carinii (strain B80)</name>
    <name type="common">Rat pneumocystis pneumonia agent</name>
    <name type="synonym">Pneumocystis carinii f. sp. carinii</name>
    <dbReference type="NCBI Taxonomy" id="1408658"/>
    <lineage>
        <taxon>Eukaryota</taxon>
        <taxon>Fungi</taxon>
        <taxon>Dikarya</taxon>
        <taxon>Ascomycota</taxon>
        <taxon>Taphrinomycotina</taxon>
        <taxon>Pneumocystomycetes</taxon>
        <taxon>Pneumocystaceae</taxon>
        <taxon>Pneumocystis</taxon>
    </lineage>
</organism>
<reference evidence="2" key="1">
    <citation type="journal article" date="2016" name="Nat. Commun.">
        <title>Genome analysis of three Pneumocystis species reveals adaptation mechanisms to life exclusively in mammalian hosts.</title>
        <authorList>
            <person name="Ma L."/>
            <person name="Chen Z."/>
            <person name="Huang D.W."/>
            <person name="Kutty G."/>
            <person name="Ishihara M."/>
            <person name="Wang H."/>
            <person name="Abouelleil A."/>
            <person name="Bishop L."/>
            <person name="Davey E."/>
            <person name="Deng R."/>
            <person name="Deng X."/>
            <person name="Fan L."/>
            <person name="Fantoni G."/>
            <person name="Fitzgerald M."/>
            <person name="Gogineni E."/>
            <person name="Goldberg J.M."/>
            <person name="Handley G."/>
            <person name="Hu X."/>
            <person name="Huber C."/>
            <person name="Jiao X."/>
            <person name="Jones K."/>
            <person name="Levin J.Z."/>
            <person name="Liu Y."/>
            <person name="Macdonald P."/>
            <person name="Melnikov A."/>
            <person name="Raley C."/>
            <person name="Sassi M."/>
            <person name="Sherman B.T."/>
            <person name="Song X."/>
            <person name="Sykes S."/>
            <person name="Tran B."/>
            <person name="Walsh L."/>
            <person name="Xia Y."/>
            <person name="Yang J."/>
            <person name="Young S."/>
            <person name="Zeng Q."/>
            <person name="Zheng X."/>
            <person name="Stephens R."/>
            <person name="Nusbaum C."/>
            <person name="Birren B.W."/>
            <person name="Azadi P."/>
            <person name="Lempicki R.A."/>
            <person name="Cuomo C.A."/>
            <person name="Kovacs J.A."/>
        </authorList>
    </citation>
    <scope>NUCLEOTIDE SEQUENCE [LARGE SCALE GENOMIC DNA]</scope>
    <source>
        <strain evidence="2">B80</strain>
    </source>
</reference>
<dbReference type="PANTHER" id="PTHR37325:SF1">
    <property type="entry name" value="OXIDOREDUCTASE 21 KDA SUBUNIT, PUTATIVE (AFU_ORTHOLOGUE AFUA_4G05910)-RELATED"/>
    <property type="match status" value="1"/>
</dbReference>
<gene>
    <name evidence="1" type="ORF">T552_02723</name>
</gene>